<evidence type="ECO:0000313" key="3">
    <source>
        <dbReference type="Proteomes" id="UP001446205"/>
    </source>
</evidence>
<feature type="chain" id="PRO_5046591943" evidence="1">
    <location>
        <begin position="24"/>
        <end position="546"/>
    </location>
</feature>
<dbReference type="PROSITE" id="PS51257">
    <property type="entry name" value="PROKAR_LIPOPROTEIN"/>
    <property type="match status" value="1"/>
</dbReference>
<evidence type="ECO:0000313" key="2">
    <source>
        <dbReference type="EMBL" id="MEK8088712.1"/>
    </source>
</evidence>
<dbReference type="InterPro" id="IPR008557">
    <property type="entry name" value="PhoX"/>
</dbReference>
<dbReference type="PANTHER" id="PTHR35399:SF2">
    <property type="entry name" value="DUF839 DOMAIN-CONTAINING PROTEIN"/>
    <property type="match status" value="1"/>
</dbReference>
<reference evidence="2 3" key="1">
    <citation type="submission" date="2024-04" db="EMBL/GenBank/DDBJ databases">
        <authorList>
            <person name="Abashina T."/>
            <person name="Shaikin A."/>
        </authorList>
    </citation>
    <scope>NUCLEOTIDE SEQUENCE [LARGE SCALE GENOMIC DNA]</scope>
    <source>
        <strain evidence="2 3">AAFK</strain>
    </source>
</reference>
<keyword evidence="3" id="KW-1185">Reference proteome</keyword>
<dbReference type="RefSeq" id="WP_341369778.1">
    <property type="nucleotide sequence ID" value="NZ_JBBPCO010000002.1"/>
</dbReference>
<feature type="signal peptide" evidence="1">
    <location>
        <begin position="1"/>
        <end position="23"/>
    </location>
</feature>
<accession>A0ABU9D585</accession>
<gene>
    <name evidence="2" type="ORF">WOB96_02930</name>
</gene>
<comment type="caution">
    <text evidence="2">The sequence shown here is derived from an EMBL/GenBank/DDBJ whole genome shotgun (WGS) entry which is preliminary data.</text>
</comment>
<organism evidence="2 3">
    <name type="scientific">Thermithiobacillus plumbiphilus</name>
    <dbReference type="NCBI Taxonomy" id="1729899"/>
    <lineage>
        <taxon>Bacteria</taxon>
        <taxon>Pseudomonadati</taxon>
        <taxon>Pseudomonadota</taxon>
        <taxon>Acidithiobacillia</taxon>
        <taxon>Acidithiobacillales</taxon>
        <taxon>Thermithiobacillaceae</taxon>
        <taxon>Thermithiobacillus</taxon>
    </lineage>
</organism>
<keyword evidence="1" id="KW-0732">Signal</keyword>
<dbReference type="Pfam" id="PF05787">
    <property type="entry name" value="PhoX"/>
    <property type="match status" value="1"/>
</dbReference>
<evidence type="ECO:0000256" key="1">
    <source>
        <dbReference type="SAM" id="SignalP"/>
    </source>
</evidence>
<sequence>MRTTYVRFALFSALAIGTSTLVACIPEGSLTRLATTAKGAEFTGLFLSPQGDLFFNVQHPDANNPEPFNHGSIGAIIGANFNRLAQQFEPVPVPSTDLEKNRVNTAVGSYQVIARGGDTLNGLVPAGLGTVLAADGVTPITQSDDPDMNTFVPLNAKEGYLFTNWEDRPGNMSRMRIKKDAKGVWSVVDAMNIDFKGVQGTWVNCFGTLSPWGNPLSSEELYFDDTSKWNTTDKGVANLQKYLGKLPNPYRYGYIVEITSPAATPTPVKHFAMGRFSHENSVVMPDQKTAYLSDDGDGTVFFKFVADTKGNLSSGTLYAAKVTQDAGVTDPAKAGFNIEWVEIGKGDEAKIATWIADYDASSANPAPSYISDADINAWAEKKLNKDLNGNGTVESPLHADDRYAFLESRKAAKALGATAEFKKMEGVNINYAAAKNGSVPYAYMAMSDVSGFMADGTGAINVDANKCGVVYRMKLDAGFNISRMEPAIAGGPYDKTLAENQCSVDNISNPDNILVMQDGRVIVGEDTGYHANNMLWVFNPLGGIIR</sequence>
<dbReference type="EMBL" id="JBBPCO010000002">
    <property type="protein sequence ID" value="MEK8088712.1"/>
    <property type="molecule type" value="Genomic_DNA"/>
</dbReference>
<dbReference type="Proteomes" id="UP001446205">
    <property type="component" value="Unassembled WGS sequence"/>
</dbReference>
<name>A0ABU9D585_9PROT</name>
<protein>
    <submittedName>
        <fullName evidence="2">Alkaline phosphatase PhoX</fullName>
    </submittedName>
</protein>
<dbReference type="PANTHER" id="PTHR35399">
    <property type="entry name" value="SLR8030 PROTEIN"/>
    <property type="match status" value="1"/>
</dbReference>
<proteinExistence type="predicted"/>